<evidence type="ECO:0000256" key="1">
    <source>
        <dbReference type="ARBA" id="ARBA00012417"/>
    </source>
</evidence>
<dbReference type="AlphaFoldDB" id="T1A871"/>
<dbReference type="InterPro" id="IPR023211">
    <property type="entry name" value="DNA_pol_palm_dom_sf"/>
</dbReference>
<organism evidence="8">
    <name type="scientific">mine drainage metagenome</name>
    <dbReference type="NCBI Taxonomy" id="410659"/>
    <lineage>
        <taxon>unclassified sequences</taxon>
        <taxon>metagenomes</taxon>
        <taxon>ecological metagenomes</taxon>
    </lineage>
</organism>
<dbReference type="InterPro" id="IPR050240">
    <property type="entry name" value="DNA_pol_type-B"/>
</dbReference>
<reference evidence="8" key="1">
    <citation type="submission" date="2013-08" db="EMBL/GenBank/DDBJ databases">
        <authorList>
            <person name="Mendez C."/>
            <person name="Richter M."/>
            <person name="Ferrer M."/>
            <person name="Sanchez J."/>
        </authorList>
    </citation>
    <scope>NUCLEOTIDE SEQUENCE</scope>
</reference>
<comment type="catalytic activity">
    <reaction evidence="6">
        <text>DNA(n) + a 2'-deoxyribonucleoside 5'-triphosphate = DNA(n+1) + diphosphate</text>
        <dbReference type="Rhea" id="RHEA:22508"/>
        <dbReference type="Rhea" id="RHEA-COMP:17339"/>
        <dbReference type="Rhea" id="RHEA-COMP:17340"/>
        <dbReference type="ChEBI" id="CHEBI:33019"/>
        <dbReference type="ChEBI" id="CHEBI:61560"/>
        <dbReference type="ChEBI" id="CHEBI:173112"/>
        <dbReference type="EC" id="2.7.7.7"/>
    </reaction>
</comment>
<dbReference type="GO" id="GO:0003677">
    <property type="term" value="F:DNA binding"/>
    <property type="evidence" value="ECO:0007669"/>
    <property type="project" value="UniProtKB-KW"/>
</dbReference>
<dbReference type="EC" id="2.7.7.7" evidence="1"/>
<proteinExistence type="predicted"/>
<dbReference type="PANTHER" id="PTHR10322:SF23">
    <property type="entry name" value="DNA POLYMERASE DELTA CATALYTIC SUBUNIT"/>
    <property type="match status" value="1"/>
</dbReference>
<dbReference type="GO" id="GO:0003887">
    <property type="term" value="F:DNA-directed DNA polymerase activity"/>
    <property type="evidence" value="ECO:0007669"/>
    <property type="project" value="UniProtKB-KW"/>
</dbReference>
<accession>T1A871</accession>
<evidence type="ECO:0000256" key="6">
    <source>
        <dbReference type="ARBA" id="ARBA00049244"/>
    </source>
</evidence>
<evidence type="ECO:0000256" key="5">
    <source>
        <dbReference type="ARBA" id="ARBA00023125"/>
    </source>
</evidence>
<feature type="non-terminal residue" evidence="8">
    <location>
        <position position="1"/>
    </location>
</feature>
<gene>
    <name evidence="8" type="ORF">B1A_11364</name>
</gene>
<reference evidence="8" key="2">
    <citation type="journal article" date="2014" name="ISME J.">
        <title>Microbial stratification in low pH oxic and suboxic macroscopic growths along an acid mine drainage.</title>
        <authorList>
            <person name="Mendez-Garcia C."/>
            <person name="Mesa V."/>
            <person name="Sprenger R.R."/>
            <person name="Richter M."/>
            <person name="Diez M.S."/>
            <person name="Solano J."/>
            <person name="Bargiela R."/>
            <person name="Golyshina O.V."/>
            <person name="Manteca A."/>
            <person name="Ramos J.L."/>
            <person name="Gallego J.R."/>
            <person name="Llorente I."/>
            <person name="Martins Dos Santos V.A."/>
            <person name="Jensen O.N."/>
            <person name="Pelaez A.I."/>
            <person name="Sanchez J."/>
            <person name="Ferrer M."/>
        </authorList>
    </citation>
    <scope>NUCLEOTIDE SEQUENCE</scope>
</reference>
<comment type="caution">
    <text evidence="8">The sequence shown here is derived from an EMBL/GenBank/DDBJ whole genome shotgun (WGS) entry which is preliminary data.</text>
</comment>
<dbReference type="Gene3D" id="3.90.1600.10">
    <property type="entry name" value="Palm domain of DNA polymerase"/>
    <property type="match status" value="1"/>
</dbReference>
<dbReference type="InterPro" id="IPR043502">
    <property type="entry name" value="DNA/RNA_pol_sf"/>
</dbReference>
<keyword evidence="5" id="KW-0238">DNA-binding</keyword>
<dbReference type="Pfam" id="PF00136">
    <property type="entry name" value="DNA_pol_B"/>
    <property type="match status" value="1"/>
</dbReference>
<keyword evidence="4" id="KW-0239">DNA-directed DNA polymerase</keyword>
<dbReference type="GO" id="GO:0000166">
    <property type="term" value="F:nucleotide binding"/>
    <property type="evidence" value="ECO:0007669"/>
    <property type="project" value="InterPro"/>
</dbReference>
<feature type="non-terminal residue" evidence="8">
    <location>
        <position position="163"/>
    </location>
</feature>
<dbReference type="GO" id="GO:0006261">
    <property type="term" value="P:DNA-templated DNA replication"/>
    <property type="evidence" value="ECO:0007669"/>
    <property type="project" value="TreeGrafter"/>
</dbReference>
<evidence type="ECO:0000313" key="8">
    <source>
        <dbReference type="EMBL" id="EQD56871.1"/>
    </source>
</evidence>
<sequence length="163" mass="18188">TGGDCKIFPLFRQLGIQIPHRKMTSPIPNDLSSGSSTHLRGRWHLDRETSFFLKESGLAGLLEVSRFAKTDIQRLARSTPGNAISSAQMSIAFQKNILIPWKKKSTEPFSSAEDLLRKDRGGMVLIPRTGVHDRIAEIDFSSMYPALMVQKNISPETINTKCC</sequence>
<name>T1A871_9ZZZZ</name>
<evidence type="ECO:0000256" key="2">
    <source>
        <dbReference type="ARBA" id="ARBA00022679"/>
    </source>
</evidence>
<protein>
    <recommendedName>
        <fullName evidence="1">DNA-directed DNA polymerase</fullName>
        <ecNumber evidence="1">2.7.7.7</ecNumber>
    </recommendedName>
</protein>
<dbReference type="InterPro" id="IPR006134">
    <property type="entry name" value="DNA-dir_DNA_pol_B_multi_dom"/>
</dbReference>
<dbReference type="EMBL" id="AUZX01008119">
    <property type="protein sequence ID" value="EQD56871.1"/>
    <property type="molecule type" value="Genomic_DNA"/>
</dbReference>
<feature type="domain" description="DNA-directed DNA polymerase family B multifunctional" evidence="7">
    <location>
        <begin position="89"/>
        <end position="160"/>
    </location>
</feature>
<keyword evidence="2" id="KW-0808">Transferase</keyword>
<dbReference type="PANTHER" id="PTHR10322">
    <property type="entry name" value="DNA POLYMERASE CATALYTIC SUBUNIT"/>
    <property type="match status" value="1"/>
</dbReference>
<keyword evidence="3" id="KW-0548">Nucleotidyltransferase</keyword>
<evidence type="ECO:0000259" key="7">
    <source>
        <dbReference type="Pfam" id="PF00136"/>
    </source>
</evidence>
<evidence type="ECO:0000256" key="4">
    <source>
        <dbReference type="ARBA" id="ARBA00022932"/>
    </source>
</evidence>
<evidence type="ECO:0000256" key="3">
    <source>
        <dbReference type="ARBA" id="ARBA00022695"/>
    </source>
</evidence>
<dbReference type="SUPFAM" id="SSF56672">
    <property type="entry name" value="DNA/RNA polymerases"/>
    <property type="match status" value="1"/>
</dbReference>